<feature type="signal peptide" evidence="8">
    <location>
        <begin position="1"/>
        <end position="20"/>
    </location>
</feature>
<comment type="caution">
    <text evidence="10">The sequence shown here is derived from an EMBL/GenBank/DDBJ whole genome shotgun (WGS) entry which is preliminary data.</text>
</comment>
<evidence type="ECO:0000256" key="8">
    <source>
        <dbReference type="SAM" id="SignalP"/>
    </source>
</evidence>
<dbReference type="InterPro" id="IPR011055">
    <property type="entry name" value="Dup_hybrid_motif"/>
</dbReference>
<evidence type="ECO:0000259" key="9">
    <source>
        <dbReference type="Pfam" id="PF01551"/>
    </source>
</evidence>
<comment type="cofactor">
    <cofactor evidence="1">
        <name>Zn(2+)</name>
        <dbReference type="ChEBI" id="CHEBI:29105"/>
    </cofactor>
</comment>
<evidence type="ECO:0000256" key="7">
    <source>
        <dbReference type="SAM" id="Coils"/>
    </source>
</evidence>
<dbReference type="Proteomes" id="UP001156641">
    <property type="component" value="Unassembled WGS sequence"/>
</dbReference>
<evidence type="ECO:0000313" key="10">
    <source>
        <dbReference type="EMBL" id="GLR68802.1"/>
    </source>
</evidence>
<dbReference type="CDD" id="cd12797">
    <property type="entry name" value="M23_peptidase"/>
    <property type="match status" value="1"/>
</dbReference>
<feature type="coiled-coil region" evidence="7">
    <location>
        <begin position="38"/>
        <end position="91"/>
    </location>
</feature>
<evidence type="ECO:0000313" key="11">
    <source>
        <dbReference type="Proteomes" id="UP001156641"/>
    </source>
</evidence>
<keyword evidence="8" id="KW-0732">Signal</keyword>
<keyword evidence="7" id="KW-0175">Coiled coil</keyword>
<evidence type="ECO:0000256" key="5">
    <source>
        <dbReference type="ARBA" id="ARBA00022833"/>
    </source>
</evidence>
<dbReference type="RefSeq" id="WP_284259659.1">
    <property type="nucleotide sequence ID" value="NZ_BSOS01000094.1"/>
</dbReference>
<dbReference type="SUPFAM" id="SSF51261">
    <property type="entry name" value="Duplicated hybrid motif"/>
    <property type="match status" value="1"/>
</dbReference>
<evidence type="ECO:0000256" key="6">
    <source>
        <dbReference type="ARBA" id="ARBA00023049"/>
    </source>
</evidence>
<dbReference type="Gene3D" id="2.70.70.10">
    <property type="entry name" value="Glucose Permease (Domain IIA)"/>
    <property type="match status" value="1"/>
</dbReference>
<keyword evidence="4" id="KW-0378">Hydrolase</keyword>
<name>A0ABQ6ABV5_9PROT</name>
<evidence type="ECO:0000256" key="4">
    <source>
        <dbReference type="ARBA" id="ARBA00022801"/>
    </source>
</evidence>
<dbReference type="InterPro" id="IPR016047">
    <property type="entry name" value="M23ase_b-sheet_dom"/>
</dbReference>
<evidence type="ECO:0000256" key="2">
    <source>
        <dbReference type="ARBA" id="ARBA00022670"/>
    </source>
</evidence>
<keyword evidence="11" id="KW-1185">Reference proteome</keyword>
<accession>A0ABQ6ABV5</accession>
<dbReference type="Pfam" id="PF01551">
    <property type="entry name" value="Peptidase_M23"/>
    <property type="match status" value="1"/>
</dbReference>
<feature type="chain" id="PRO_5047206278" evidence="8">
    <location>
        <begin position="21"/>
        <end position="374"/>
    </location>
</feature>
<organism evidence="10 11">
    <name type="scientific">Acidocella aquatica</name>
    <dbReference type="NCBI Taxonomy" id="1922313"/>
    <lineage>
        <taxon>Bacteria</taxon>
        <taxon>Pseudomonadati</taxon>
        <taxon>Pseudomonadota</taxon>
        <taxon>Alphaproteobacteria</taxon>
        <taxon>Acetobacterales</taxon>
        <taxon>Acidocellaceae</taxon>
        <taxon>Acidocella</taxon>
    </lineage>
</organism>
<evidence type="ECO:0000256" key="3">
    <source>
        <dbReference type="ARBA" id="ARBA00022723"/>
    </source>
</evidence>
<keyword evidence="5" id="KW-0862">Zinc</keyword>
<keyword evidence="3" id="KW-0479">Metal-binding</keyword>
<keyword evidence="2" id="KW-0645">Protease</keyword>
<dbReference type="InterPro" id="IPR050570">
    <property type="entry name" value="Cell_wall_metabolism_enzyme"/>
</dbReference>
<dbReference type="EMBL" id="BSOS01000094">
    <property type="protein sequence ID" value="GLR68802.1"/>
    <property type="molecule type" value="Genomic_DNA"/>
</dbReference>
<dbReference type="PANTHER" id="PTHR21666:SF288">
    <property type="entry name" value="CELL DIVISION PROTEIN YTFB"/>
    <property type="match status" value="1"/>
</dbReference>
<dbReference type="PANTHER" id="PTHR21666">
    <property type="entry name" value="PEPTIDASE-RELATED"/>
    <property type="match status" value="1"/>
</dbReference>
<gene>
    <name evidence="10" type="ORF">GCM10010909_34840</name>
</gene>
<feature type="domain" description="M23ase beta-sheet core" evidence="9">
    <location>
        <begin position="268"/>
        <end position="364"/>
    </location>
</feature>
<evidence type="ECO:0000256" key="1">
    <source>
        <dbReference type="ARBA" id="ARBA00001947"/>
    </source>
</evidence>
<reference evidence="11" key="1">
    <citation type="journal article" date="2019" name="Int. J. Syst. Evol. Microbiol.">
        <title>The Global Catalogue of Microorganisms (GCM) 10K type strain sequencing project: providing services to taxonomists for standard genome sequencing and annotation.</title>
        <authorList>
            <consortium name="The Broad Institute Genomics Platform"/>
            <consortium name="The Broad Institute Genome Sequencing Center for Infectious Disease"/>
            <person name="Wu L."/>
            <person name="Ma J."/>
        </authorList>
    </citation>
    <scope>NUCLEOTIDE SEQUENCE [LARGE SCALE GENOMIC DNA]</scope>
    <source>
        <strain evidence="11">NBRC 112502</strain>
    </source>
</reference>
<protein>
    <submittedName>
        <fullName evidence="10">Membrane protein</fullName>
    </submittedName>
</protein>
<proteinExistence type="predicted"/>
<keyword evidence="6" id="KW-0482">Metalloprotease</keyword>
<sequence length="374" mass="37522">MKRLAALCLLAALCPALTLAGQADQSGQVKSARAALDAKRAAERAARTQEQADTAKAALLAQQQVAAAAALRQLESQTSQDAQQLAALQAAQAATGQRLVAAQSALAKLLPAMQRLEAQPAATMLAAPQSPQDAVRGIAIMQGVAAAIAAQAEDVREQTSKLASLLSQAQASQARLSAAVSSQQNAEAALSAQINSAKAAEMADADTVAKATEARLAAERKLKSIAAAVASLMTNTAAPENLRAGAGGAPVAGHIAQAFGAPTPAGPATGISYDAAPGARVTTPCGGTVLFAGPFPAYGLMLIANCGGGNSVVLAGMDHLDVATGQHLTHGQPVGSMLGYDPANPTRQPILYIELRQNGTPVNPAAWLSGNGSG</sequence>